<accession>A0A196SC25</accession>
<dbReference type="SFLD" id="SFLDG01129">
    <property type="entry name" value="C1.5:_HAD__Beta-PGM__Phosphata"/>
    <property type="match status" value="1"/>
</dbReference>
<evidence type="ECO:0000313" key="3">
    <source>
        <dbReference type="EMBL" id="OAO13667.1"/>
    </source>
</evidence>
<dbReference type="OrthoDB" id="444127at2759"/>
<dbReference type="Gene3D" id="3.40.50.1000">
    <property type="entry name" value="HAD superfamily/HAD-like"/>
    <property type="match status" value="1"/>
</dbReference>
<keyword evidence="1" id="KW-0378">Hydrolase</keyword>
<gene>
    <name evidence="3" type="ORF">AV274_4641</name>
</gene>
<evidence type="ECO:0000313" key="4">
    <source>
        <dbReference type="Proteomes" id="UP000078348"/>
    </source>
</evidence>
<dbReference type="SFLD" id="SFLDS00003">
    <property type="entry name" value="Haloacid_Dehalogenase"/>
    <property type="match status" value="1"/>
</dbReference>
<dbReference type="EMBL" id="LXWW01000346">
    <property type="protein sequence ID" value="OAO13667.1"/>
    <property type="molecule type" value="Genomic_DNA"/>
</dbReference>
<protein>
    <submittedName>
        <fullName evidence="3">Uncharacterized protein</fullName>
    </submittedName>
</protein>
<dbReference type="InterPro" id="IPR023214">
    <property type="entry name" value="HAD_sf"/>
</dbReference>
<keyword evidence="4" id="KW-1185">Reference proteome</keyword>
<dbReference type="InterPro" id="IPR051400">
    <property type="entry name" value="HAD-like_hydrolase"/>
</dbReference>
<name>A0A196SC25_BLAHN</name>
<dbReference type="PANTHER" id="PTHR46470:SF3">
    <property type="entry name" value="N-ACYLNEURAMINATE-9-PHOSPHATASE"/>
    <property type="match status" value="1"/>
</dbReference>
<dbReference type="PANTHER" id="PTHR46470">
    <property type="entry name" value="N-ACYLNEURAMINATE-9-PHOSPHATASE"/>
    <property type="match status" value="1"/>
</dbReference>
<dbReference type="GO" id="GO:0050124">
    <property type="term" value="F:N-acylneuraminate-9-phosphatase activity"/>
    <property type="evidence" value="ECO:0007669"/>
    <property type="project" value="TreeGrafter"/>
</dbReference>
<evidence type="ECO:0000256" key="2">
    <source>
        <dbReference type="ARBA" id="ARBA00022842"/>
    </source>
</evidence>
<comment type="caution">
    <text evidence="3">The sequence shown here is derived from an EMBL/GenBank/DDBJ whole genome shotgun (WGS) entry which is preliminary data.</text>
</comment>
<organism evidence="3 4">
    <name type="scientific">Blastocystis sp. subtype 1 (strain ATCC 50177 / NandII)</name>
    <dbReference type="NCBI Taxonomy" id="478820"/>
    <lineage>
        <taxon>Eukaryota</taxon>
        <taxon>Sar</taxon>
        <taxon>Stramenopiles</taxon>
        <taxon>Bigyra</taxon>
        <taxon>Opalozoa</taxon>
        <taxon>Opalinata</taxon>
        <taxon>Blastocystidae</taxon>
        <taxon>Blastocystis</taxon>
    </lineage>
</organism>
<sequence length="220" mass="24887">MKNVAKLFESKKLVAFDIDGTLADVNGILKKADDHLFQYVLDHYPRIEMETPSSVSQMIHDFQDNNPNSRASLAQKAGYAESVGEELYRAWQHERNHYDFYPLVPDLLHLLHDRGYVVVVITDGTADMTFHPEVVDAVDLYVNPQTSNTTKTTGEAYSFVLDKYPHIQPRDCLMVGDNPISDILNAKQKGWDTVFISSEAYACVPTDFTIDSVTSLFHLL</sequence>
<proteinExistence type="predicted"/>
<dbReference type="Gene3D" id="1.10.150.520">
    <property type="match status" value="1"/>
</dbReference>
<dbReference type="GO" id="GO:0046380">
    <property type="term" value="P:N-acetylneuraminate biosynthetic process"/>
    <property type="evidence" value="ECO:0007669"/>
    <property type="project" value="TreeGrafter"/>
</dbReference>
<dbReference type="InterPro" id="IPR036412">
    <property type="entry name" value="HAD-like_sf"/>
</dbReference>
<keyword evidence="2" id="KW-0460">Magnesium</keyword>
<dbReference type="SUPFAM" id="SSF56784">
    <property type="entry name" value="HAD-like"/>
    <property type="match status" value="1"/>
</dbReference>
<dbReference type="Proteomes" id="UP000078348">
    <property type="component" value="Unassembled WGS sequence"/>
</dbReference>
<evidence type="ECO:0000256" key="1">
    <source>
        <dbReference type="ARBA" id="ARBA00022801"/>
    </source>
</evidence>
<dbReference type="Pfam" id="PF00702">
    <property type="entry name" value="Hydrolase"/>
    <property type="match status" value="1"/>
</dbReference>
<reference evidence="3 4" key="1">
    <citation type="submission" date="2016-05" db="EMBL/GenBank/DDBJ databases">
        <title>Nuclear genome of Blastocystis sp. subtype 1 NandII.</title>
        <authorList>
            <person name="Gentekaki E."/>
            <person name="Curtis B."/>
            <person name="Stairs C."/>
            <person name="Eme L."/>
            <person name="Herman E."/>
            <person name="Klimes V."/>
            <person name="Arias M.C."/>
            <person name="Elias M."/>
            <person name="Hilliou F."/>
            <person name="Klute M."/>
            <person name="Malik S.-B."/>
            <person name="Pightling A."/>
            <person name="Rachubinski R."/>
            <person name="Salas D."/>
            <person name="Schlacht A."/>
            <person name="Suga H."/>
            <person name="Archibald J."/>
            <person name="Ball S.G."/>
            <person name="Clark G."/>
            <person name="Dacks J."/>
            <person name="Van Der Giezen M."/>
            <person name="Tsaousis A."/>
            <person name="Roger A."/>
        </authorList>
    </citation>
    <scope>NUCLEOTIDE SEQUENCE [LARGE SCALE GENOMIC DNA]</scope>
    <source>
        <strain evidence="4">ATCC 50177 / NandII</strain>
    </source>
</reference>
<dbReference type="AlphaFoldDB" id="A0A196SC25"/>